<evidence type="ECO:0000313" key="2">
    <source>
        <dbReference type="EMBL" id="KAA1071399.1"/>
    </source>
</evidence>
<dbReference type="EMBL" id="VDEP01000211">
    <property type="protein sequence ID" value="KAA1123136.1"/>
    <property type="molecule type" value="Genomic_DNA"/>
</dbReference>
<comment type="caution">
    <text evidence="2">The sequence shown here is derived from an EMBL/GenBank/DDBJ whole genome shotgun (WGS) entry which is preliminary data.</text>
</comment>
<evidence type="ECO:0000313" key="4">
    <source>
        <dbReference type="Proteomes" id="UP000324748"/>
    </source>
</evidence>
<dbReference type="AlphaFoldDB" id="A0A5B0M5A5"/>
<proteinExistence type="predicted"/>
<dbReference type="OrthoDB" id="10630137at2759"/>
<sequence length="150" mass="16627">MPTPLTAGKLQAPPSKARFARGASRQPGNTRPAEWMGFRRKSQRAKIATEQVLENEPRRKRNPARSTLFALRYVHHPHCLPLLHPLNTSKVTWCDSAAAQPAGGDYIRLLRATPTGIHTAYTLRVTTGYEPAIPATLKNLEPKNPTGLIF</sequence>
<dbReference type="Proteomes" id="UP000324748">
    <property type="component" value="Unassembled WGS sequence"/>
</dbReference>
<dbReference type="EMBL" id="VSWC01000170">
    <property type="protein sequence ID" value="KAA1071399.1"/>
    <property type="molecule type" value="Genomic_DNA"/>
</dbReference>
<keyword evidence="4" id="KW-1185">Reference proteome</keyword>
<accession>A0A5B0M5A5</accession>
<protein>
    <submittedName>
        <fullName evidence="2">Uncharacterized protein</fullName>
    </submittedName>
</protein>
<evidence type="ECO:0000313" key="3">
    <source>
        <dbReference type="EMBL" id="KAA1123136.1"/>
    </source>
</evidence>
<organism evidence="2 4">
    <name type="scientific">Puccinia graminis f. sp. tritici</name>
    <dbReference type="NCBI Taxonomy" id="56615"/>
    <lineage>
        <taxon>Eukaryota</taxon>
        <taxon>Fungi</taxon>
        <taxon>Dikarya</taxon>
        <taxon>Basidiomycota</taxon>
        <taxon>Pucciniomycotina</taxon>
        <taxon>Pucciniomycetes</taxon>
        <taxon>Pucciniales</taxon>
        <taxon>Pucciniaceae</taxon>
        <taxon>Puccinia</taxon>
    </lineage>
</organism>
<name>A0A5B0M5A5_PUCGR</name>
<gene>
    <name evidence="2" type="ORF">PGT21_005966</name>
    <name evidence="3" type="ORF">PGTUg99_014150</name>
</gene>
<evidence type="ECO:0000313" key="5">
    <source>
        <dbReference type="Proteomes" id="UP000325313"/>
    </source>
</evidence>
<feature type="region of interest" description="Disordered" evidence="1">
    <location>
        <begin position="1"/>
        <end position="61"/>
    </location>
</feature>
<dbReference type="Proteomes" id="UP000325313">
    <property type="component" value="Unassembled WGS sequence"/>
</dbReference>
<evidence type="ECO:0000256" key="1">
    <source>
        <dbReference type="SAM" id="MobiDB-lite"/>
    </source>
</evidence>
<reference evidence="4 5" key="1">
    <citation type="submission" date="2019-05" db="EMBL/GenBank/DDBJ databases">
        <title>Emergence of the Ug99 lineage of the wheat stem rust pathogen through somatic hybridization.</title>
        <authorList>
            <person name="Li F."/>
            <person name="Upadhyaya N.M."/>
            <person name="Sperschneider J."/>
            <person name="Matny O."/>
            <person name="Nguyen-Phuc H."/>
            <person name="Mago R."/>
            <person name="Raley C."/>
            <person name="Miller M.E."/>
            <person name="Silverstein K.A.T."/>
            <person name="Henningsen E."/>
            <person name="Hirsch C.D."/>
            <person name="Visser B."/>
            <person name="Pretorius Z.A."/>
            <person name="Steffenson B.J."/>
            <person name="Schwessinger B."/>
            <person name="Dodds P.N."/>
            <person name="Figueroa M."/>
        </authorList>
    </citation>
    <scope>NUCLEOTIDE SEQUENCE [LARGE SCALE GENOMIC DNA]</scope>
    <source>
        <strain evidence="2">21-0</strain>
        <strain evidence="3 5">Ug99</strain>
    </source>
</reference>